<dbReference type="Pfam" id="PF13489">
    <property type="entry name" value="Methyltransf_23"/>
    <property type="match status" value="1"/>
</dbReference>
<feature type="binding site" evidence="5">
    <location>
        <position position="129"/>
    </location>
    <ligand>
        <name>S-adenosyl-L-methionine</name>
        <dbReference type="ChEBI" id="CHEBI:59789"/>
    </ligand>
</feature>
<keyword evidence="2 5" id="KW-0808">Transferase</keyword>
<accession>W0DN26</accession>
<proteinExistence type="inferred from homology"/>
<feature type="binding site" evidence="5">
    <location>
        <position position="45"/>
    </location>
    <ligand>
        <name>S-adenosyl-L-methionine</name>
        <dbReference type="ChEBI" id="CHEBI:59789"/>
    </ligand>
</feature>
<evidence type="ECO:0000256" key="2">
    <source>
        <dbReference type="ARBA" id="ARBA00022679"/>
    </source>
</evidence>
<dbReference type="HOGENOM" id="CLU_042432_0_0_6"/>
<comment type="catalytic activity">
    <reaction evidence="5">
        <text>a 3-(all-trans-polyprenyl)benzene-1,2-diol + S-adenosyl-L-methionine = a 2-methoxy-6-(all-trans-polyprenyl)phenol + S-adenosyl-L-homocysteine + H(+)</text>
        <dbReference type="Rhea" id="RHEA:31411"/>
        <dbReference type="Rhea" id="RHEA-COMP:9550"/>
        <dbReference type="Rhea" id="RHEA-COMP:9551"/>
        <dbReference type="ChEBI" id="CHEBI:15378"/>
        <dbReference type="ChEBI" id="CHEBI:57856"/>
        <dbReference type="ChEBI" id="CHEBI:59789"/>
        <dbReference type="ChEBI" id="CHEBI:62729"/>
        <dbReference type="ChEBI" id="CHEBI:62731"/>
        <dbReference type="EC" id="2.1.1.222"/>
    </reaction>
</comment>
<comment type="similarity">
    <text evidence="5">Belongs to the methyltransferase superfamily. UbiG/COQ3 family.</text>
</comment>
<dbReference type="Proteomes" id="UP000005289">
    <property type="component" value="Chromosome"/>
</dbReference>
<sequence length="246" mass="26769">MTSSEAPREPHNVDPAELAKFTSRADDWWDPTGPFATLHAINPLRLNWIDERAGLHGREVLDVGCGAGILAEAMALRGARVTGIDAGAEHLEVARAHAVESELEIAYHHTTAEAFAEHHAGRFAVVTCMEMLEHVPEPESALAALVRLVAPGGHLFLSTINRTPRAFVEAIVGAEYLLRLLPAGTHEYARFIRPSELAAPLRADGLEVRALTGLTYSPITREYRLTPSVTVNYLLHAQRPDRGGTA</sequence>
<dbReference type="SUPFAM" id="SSF53335">
    <property type="entry name" value="S-adenosyl-L-methionine-dependent methyltransferases"/>
    <property type="match status" value="1"/>
</dbReference>
<keyword evidence="3 5" id="KW-0831">Ubiquinone biosynthesis</keyword>
<comment type="catalytic activity">
    <reaction evidence="5">
        <text>a 3-demethylubiquinol + S-adenosyl-L-methionine = a ubiquinol + S-adenosyl-L-homocysteine + H(+)</text>
        <dbReference type="Rhea" id="RHEA:44380"/>
        <dbReference type="Rhea" id="RHEA-COMP:9566"/>
        <dbReference type="Rhea" id="RHEA-COMP:10914"/>
        <dbReference type="ChEBI" id="CHEBI:15378"/>
        <dbReference type="ChEBI" id="CHEBI:17976"/>
        <dbReference type="ChEBI" id="CHEBI:57856"/>
        <dbReference type="ChEBI" id="CHEBI:59789"/>
        <dbReference type="ChEBI" id="CHEBI:84422"/>
        <dbReference type="EC" id="2.1.1.64"/>
    </reaction>
</comment>
<dbReference type="PANTHER" id="PTHR43464:SF19">
    <property type="entry name" value="UBIQUINONE BIOSYNTHESIS O-METHYLTRANSFERASE, MITOCHONDRIAL"/>
    <property type="match status" value="1"/>
</dbReference>
<evidence type="ECO:0000256" key="5">
    <source>
        <dbReference type="HAMAP-Rule" id="MF_00472"/>
    </source>
</evidence>
<comment type="pathway">
    <text evidence="5">Cofactor biosynthesis; ubiquinone biosynthesis.</text>
</comment>
<dbReference type="InterPro" id="IPR029063">
    <property type="entry name" value="SAM-dependent_MTases_sf"/>
</dbReference>
<protein>
    <recommendedName>
        <fullName evidence="5">Ubiquinone biosynthesis O-methyltransferase</fullName>
    </recommendedName>
    <alternativeName>
        <fullName evidence="5">2-polyprenyl-6-hydroxyphenol methylase</fullName>
        <ecNumber evidence="5">2.1.1.222</ecNumber>
    </alternativeName>
    <alternativeName>
        <fullName evidence="5">3-demethylubiquinone 3-O-methyltransferase</fullName>
        <ecNumber evidence="5">2.1.1.64</ecNumber>
    </alternativeName>
</protein>
<reference evidence="6 7" key="1">
    <citation type="submission" date="2013-12" db="EMBL/GenBank/DDBJ databases">
        <authorList>
            <consortium name="DOE Joint Genome Institute"/>
            <person name="Muyzer G."/>
            <person name="Huntemann M."/>
            <person name="Han J."/>
            <person name="Chen A."/>
            <person name="Kyrpides N."/>
            <person name="Mavromatis K."/>
            <person name="Markowitz V."/>
            <person name="Palaniappan K."/>
            <person name="Ivanova N."/>
            <person name="Schaumberg A."/>
            <person name="Pati A."/>
            <person name="Liolios K."/>
            <person name="Nordberg H.P."/>
            <person name="Cantor M.N."/>
            <person name="Hua S.X."/>
            <person name="Woyke T."/>
        </authorList>
    </citation>
    <scope>NUCLEOTIDE SEQUENCE [LARGE SCALE GENOMIC DNA]</scope>
    <source>
        <strain evidence="6 7">ARh 1</strain>
    </source>
</reference>
<keyword evidence="7" id="KW-1185">Reference proteome</keyword>
<dbReference type="GO" id="GO:0102208">
    <property type="term" value="F:2-polyprenyl-6-hydroxyphenol methylase activity"/>
    <property type="evidence" value="ECO:0007669"/>
    <property type="project" value="UniProtKB-EC"/>
</dbReference>
<comment type="function">
    <text evidence="5">O-methyltransferase that catalyzes the 2 O-methylation steps in the ubiquinone biosynthetic pathway.</text>
</comment>
<feature type="binding site" evidence="5">
    <location>
        <position position="85"/>
    </location>
    <ligand>
        <name>S-adenosyl-L-methionine</name>
        <dbReference type="ChEBI" id="CHEBI:59789"/>
    </ligand>
</feature>
<evidence type="ECO:0000313" key="7">
    <source>
        <dbReference type="Proteomes" id="UP000005289"/>
    </source>
</evidence>
<dbReference type="EMBL" id="CP007029">
    <property type="protein sequence ID" value="AHE98393.1"/>
    <property type="molecule type" value="Genomic_DNA"/>
</dbReference>
<dbReference type="STRING" id="713585.THITH_09090"/>
<dbReference type="CDD" id="cd02440">
    <property type="entry name" value="AdoMet_MTases"/>
    <property type="match status" value="1"/>
</dbReference>
<dbReference type="UniPathway" id="UPA00232"/>
<dbReference type="HAMAP" id="MF_00472">
    <property type="entry name" value="UbiG"/>
    <property type="match status" value="1"/>
</dbReference>
<keyword evidence="1 5" id="KW-0489">Methyltransferase</keyword>
<dbReference type="NCBIfam" id="TIGR01983">
    <property type="entry name" value="UbiG"/>
    <property type="match status" value="1"/>
</dbReference>
<evidence type="ECO:0000256" key="4">
    <source>
        <dbReference type="ARBA" id="ARBA00022691"/>
    </source>
</evidence>
<dbReference type="RefSeq" id="WP_006747434.1">
    <property type="nucleotide sequence ID" value="NZ_CP007029.1"/>
</dbReference>
<organism evidence="6 7">
    <name type="scientific">Thioalkalivibrio paradoxus ARh 1</name>
    <dbReference type="NCBI Taxonomy" id="713585"/>
    <lineage>
        <taxon>Bacteria</taxon>
        <taxon>Pseudomonadati</taxon>
        <taxon>Pseudomonadota</taxon>
        <taxon>Gammaproteobacteria</taxon>
        <taxon>Chromatiales</taxon>
        <taxon>Ectothiorhodospiraceae</taxon>
        <taxon>Thioalkalivibrio</taxon>
    </lineage>
</organism>
<dbReference type="FunFam" id="3.40.50.150:FF:000028">
    <property type="entry name" value="Ubiquinone biosynthesis O-methyltransferase"/>
    <property type="match status" value="1"/>
</dbReference>
<keyword evidence="4 5" id="KW-0949">S-adenosyl-L-methionine</keyword>
<dbReference type="InterPro" id="IPR010233">
    <property type="entry name" value="UbiG_MeTrfase"/>
</dbReference>
<dbReference type="GO" id="GO:0010420">
    <property type="term" value="F:polyprenyldihydroxybenzoate methyltransferase activity"/>
    <property type="evidence" value="ECO:0007669"/>
    <property type="project" value="InterPro"/>
</dbReference>
<dbReference type="EC" id="2.1.1.64" evidence="5"/>
<dbReference type="GO" id="GO:0032259">
    <property type="term" value="P:methylation"/>
    <property type="evidence" value="ECO:0007669"/>
    <property type="project" value="UniProtKB-KW"/>
</dbReference>
<dbReference type="EC" id="2.1.1.222" evidence="5"/>
<evidence type="ECO:0000256" key="3">
    <source>
        <dbReference type="ARBA" id="ARBA00022688"/>
    </source>
</evidence>
<dbReference type="PANTHER" id="PTHR43464">
    <property type="entry name" value="METHYLTRANSFERASE"/>
    <property type="match status" value="1"/>
</dbReference>
<feature type="binding site" evidence="5">
    <location>
        <position position="64"/>
    </location>
    <ligand>
        <name>S-adenosyl-L-methionine</name>
        <dbReference type="ChEBI" id="CHEBI:59789"/>
    </ligand>
</feature>
<gene>
    <name evidence="5" type="primary">ubiG</name>
    <name evidence="6" type="ORF">THITH_09090</name>
</gene>
<dbReference type="AlphaFoldDB" id="W0DN26"/>
<dbReference type="KEGG" id="tti:THITH_09090"/>
<dbReference type="OrthoDB" id="9801538at2"/>
<name>W0DN26_9GAMM</name>
<evidence type="ECO:0000256" key="1">
    <source>
        <dbReference type="ARBA" id="ARBA00022603"/>
    </source>
</evidence>
<evidence type="ECO:0000313" key="6">
    <source>
        <dbReference type="EMBL" id="AHE98393.1"/>
    </source>
</evidence>
<dbReference type="GO" id="GO:0061542">
    <property type="term" value="F:3-demethylubiquinol 3-O-methyltransferase activity"/>
    <property type="evidence" value="ECO:0007669"/>
    <property type="project" value="UniProtKB-UniRule"/>
</dbReference>
<dbReference type="Gene3D" id="3.40.50.150">
    <property type="entry name" value="Vaccinia Virus protein VP39"/>
    <property type="match status" value="1"/>
</dbReference>
<keyword evidence="6" id="KW-0830">Ubiquinone</keyword>